<gene>
    <name evidence="4" type="ORF">H9950_05910</name>
</gene>
<dbReference type="Pfam" id="PF13181">
    <property type="entry name" value="TPR_8"/>
    <property type="match status" value="4"/>
</dbReference>
<dbReference type="EMBL" id="DWZI01000034">
    <property type="protein sequence ID" value="HJA85713.1"/>
    <property type="molecule type" value="Genomic_DNA"/>
</dbReference>
<dbReference type="SMART" id="SM00028">
    <property type="entry name" value="TPR"/>
    <property type="match status" value="7"/>
</dbReference>
<evidence type="ECO:0000256" key="3">
    <source>
        <dbReference type="PROSITE-ProRule" id="PRU00339"/>
    </source>
</evidence>
<evidence type="ECO:0000313" key="5">
    <source>
        <dbReference type="Proteomes" id="UP000823862"/>
    </source>
</evidence>
<dbReference type="InterPro" id="IPR011990">
    <property type="entry name" value="TPR-like_helical_dom_sf"/>
</dbReference>
<dbReference type="PANTHER" id="PTHR45641:SF19">
    <property type="entry name" value="NEPHROCYSTIN-3"/>
    <property type="match status" value="1"/>
</dbReference>
<evidence type="ECO:0000313" key="4">
    <source>
        <dbReference type="EMBL" id="HJA85713.1"/>
    </source>
</evidence>
<reference evidence="4" key="2">
    <citation type="submission" date="2021-04" db="EMBL/GenBank/DDBJ databases">
        <authorList>
            <person name="Gilroy R."/>
        </authorList>
    </citation>
    <scope>NUCLEOTIDE SEQUENCE</scope>
    <source>
        <strain evidence="4">ChiHjej12B11-9795</strain>
    </source>
</reference>
<comment type="caution">
    <text evidence="4">The sequence shown here is derived from an EMBL/GenBank/DDBJ whole genome shotgun (WGS) entry which is preliminary data.</text>
</comment>
<name>A0A9D2KV55_9BACE</name>
<sequence length="393" mass="45458">ECCHKGLGEDLMNEQLGYNLGVYLYEMGEIKQAENAFSQQISKFDKITPTDKNMRAATYSYLAEIQYNKGEYINAETNYKKSLNISVSSAAYLGLGDVFSAQKQYIKAAEYYEKGIAYEPNRPSNIKRYNQLGLVYFYAGQYEKAYNAFLNCTIAMKKNKELFDFAMQSNDKDVQNTYADFMLYSMNSTLWLARLAQTPQECITNYNSIMQIPPMKEVLQPQDFVNLATAYRHLQNTDKAQAILEEADSLFSNDVDVKFSLSLLLPDNDYQRIEILTEILKYEYQVQPRTFDYATVYNNIAWTYCCLTQYEKGLPFAEKSVALNSEHGYSWETLGEIYFFLRRYEDCIEAMNKCLSCQTKEYYKSALTFRGKALIELGKKKEGKKDLEDASKL</sequence>
<feature type="non-terminal residue" evidence="4">
    <location>
        <position position="1"/>
    </location>
</feature>
<proteinExistence type="predicted"/>
<dbReference type="AlphaFoldDB" id="A0A9D2KV55"/>
<dbReference type="PROSITE" id="PS50005">
    <property type="entry name" value="TPR"/>
    <property type="match status" value="1"/>
</dbReference>
<dbReference type="InterPro" id="IPR019734">
    <property type="entry name" value="TPR_rpt"/>
</dbReference>
<dbReference type="Gene3D" id="1.25.40.10">
    <property type="entry name" value="Tetratricopeptide repeat domain"/>
    <property type="match status" value="2"/>
</dbReference>
<evidence type="ECO:0000256" key="1">
    <source>
        <dbReference type="ARBA" id="ARBA00022737"/>
    </source>
</evidence>
<accession>A0A9D2KV55</accession>
<protein>
    <submittedName>
        <fullName evidence="4">Tetratricopeptide repeat protein</fullName>
    </submittedName>
</protein>
<evidence type="ECO:0000256" key="2">
    <source>
        <dbReference type="ARBA" id="ARBA00022803"/>
    </source>
</evidence>
<organism evidence="4 5">
    <name type="scientific">Candidatus Bacteroides avicola</name>
    <dbReference type="NCBI Taxonomy" id="2838468"/>
    <lineage>
        <taxon>Bacteria</taxon>
        <taxon>Pseudomonadati</taxon>
        <taxon>Bacteroidota</taxon>
        <taxon>Bacteroidia</taxon>
        <taxon>Bacteroidales</taxon>
        <taxon>Bacteroidaceae</taxon>
        <taxon>Bacteroides</taxon>
    </lineage>
</organism>
<feature type="repeat" description="TPR" evidence="3">
    <location>
        <begin position="89"/>
        <end position="122"/>
    </location>
</feature>
<dbReference type="Proteomes" id="UP000823862">
    <property type="component" value="Unassembled WGS sequence"/>
</dbReference>
<reference evidence="4" key="1">
    <citation type="journal article" date="2021" name="PeerJ">
        <title>Extensive microbial diversity within the chicken gut microbiome revealed by metagenomics and culture.</title>
        <authorList>
            <person name="Gilroy R."/>
            <person name="Ravi A."/>
            <person name="Getino M."/>
            <person name="Pursley I."/>
            <person name="Horton D.L."/>
            <person name="Alikhan N.F."/>
            <person name="Baker D."/>
            <person name="Gharbi K."/>
            <person name="Hall N."/>
            <person name="Watson M."/>
            <person name="Adriaenssens E.M."/>
            <person name="Foster-Nyarko E."/>
            <person name="Jarju S."/>
            <person name="Secka A."/>
            <person name="Antonio M."/>
            <person name="Oren A."/>
            <person name="Chaudhuri R.R."/>
            <person name="La Ragione R."/>
            <person name="Hildebrand F."/>
            <person name="Pallen M.J."/>
        </authorList>
    </citation>
    <scope>NUCLEOTIDE SEQUENCE</scope>
    <source>
        <strain evidence="4">ChiHjej12B11-9795</strain>
    </source>
</reference>
<dbReference type="PANTHER" id="PTHR45641">
    <property type="entry name" value="TETRATRICOPEPTIDE REPEAT PROTEIN (AFU_ORTHOLOGUE AFUA_6G03870)"/>
    <property type="match status" value="1"/>
</dbReference>
<dbReference type="SUPFAM" id="SSF48452">
    <property type="entry name" value="TPR-like"/>
    <property type="match status" value="2"/>
</dbReference>
<keyword evidence="1" id="KW-0677">Repeat</keyword>
<keyword evidence="2 3" id="KW-0802">TPR repeat</keyword>